<dbReference type="AlphaFoldDB" id="A0A1S3DAB6"/>
<feature type="compositionally biased region" description="Acidic residues" evidence="2">
    <location>
        <begin position="170"/>
        <end position="186"/>
    </location>
</feature>
<protein>
    <submittedName>
        <fullName evidence="5">Uncharacterized protein LOC103514652</fullName>
    </submittedName>
</protein>
<evidence type="ECO:0000313" key="5">
    <source>
        <dbReference type="RefSeq" id="XP_008477773.1"/>
    </source>
</evidence>
<dbReference type="InterPro" id="IPR004942">
    <property type="entry name" value="Roadblock/LAMTOR2_dom"/>
</dbReference>
<dbReference type="Proteomes" id="UP000079169">
    <property type="component" value="Unplaced"/>
</dbReference>
<evidence type="ECO:0000256" key="1">
    <source>
        <dbReference type="ARBA" id="ARBA00007191"/>
    </source>
</evidence>
<dbReference type="PANTHER" id="PTHR10779">
    <property type="entry name" value="DYNEIN LIGHT CHAIN ROADBLOCK"/>
    <property type="match status" value="1"/>
</dbReference>
<dbReference type="SUPFAM" id="SSF103196">
    <property type="entry name" value="Roadblock/LC7 domain"/>
    <property type="match status" value="1"/>
</dbReference>
<dbReference type="SMART" id="SM00960">
    <property type="entry name" value="Robl_LC7"/>
    <property type="match status" value="1"/>
</dbReference>
<dbReference type="RefSeq" id="XP_008477773.1">
    <property type="nucleotide sequence ID" value="XM_008479551.2"/>
</dbReference>
<dbReference type="STRING" id="121845.A0A1S3DAB6"/>
<dbReference type="PaxDb" id="121845-A0A1S3DAB6"/>
<proteinExistence type="inferred from homology"/>
<name>A0A1S3DAB6_DIACI</name>
<feature type="region of interest" description="Disordered" evidence="2">
    <location>
        <begin position="147"/>
        <end position="195"/>
    </location>
</feature>
<organism evidence="4 5">
    <name type="scientific">Diaphorina citri</name>
    <name type="common">Asian citrus psyllid</name>
    <dbReference type="NCBI Taxonomy" id="121845"/>
    <lineage>
        <taxon>Eukaryota</taxon>
        <taxon>Metazoa</taxon>
        <taxon>Ecdysozoa</taxon>
        <taxon>Arthropoda</taxon>
        <taxon>Hexapoda</taxon>
        <taxon>Insecta</taxon>
        <taxon>Pterygota</taxon>
        <taxon>Neoptera</taxon>
        <taxon>Paraneoptera</taxon>
        <taxon>Hemiptera</taxon>
        <taxon>Sternorrhyncha</taxon>
        <taxon>Psylloidea</taxon>
        <taxon>Psyllidae</taxon>
        <taxon>Diaphorininae</taxon>
        <taxon>Diaphorina</taxon>
    </lineage>
</organism>
<feature type="domain" description="Roadblock/LAMTOR2" evidence="3">
    <location>
        <begin position="16"/>
        <end position="104"/>
    </location>
</feature>
<evidence type="ECO:0000256" key="2">
    <source>
        <dbReference type="SAM" id="MobiDB-lite"/>
    </source>
</evidence>
<keyword evidence="4" id="KW-1185">Reference proteome</keyword>
<dbReference type="Pfam" id="PF03259">
    <property type="entry name" value="Robl_LC7"/>
    <property type="match status" value="1"/>
</dbReference>
<comment type="similarity">
    <text evidence="1">Belongs to the GAMAD family.</text>
</comment>
<accession>A0A1S3DAB6</accession>
<dbReference type="GeneID" id="103514652"/>
<dbReference type="KEGG" id="dci:103514652"/>
<gene>
    <name evidence="5" type="primary">LOC103514652</name>
</gene>
<reference evidence="5" key="1">
    <citation type="submission" date="2025-08" db="UniProtKB">
        <authorList>
            <consortium name="RefSeq"/>
        </authorList>
    </citation>
    <scope>IDENTIFICATION</scope>
</reference>
<sequence length="195" mass="21958">MARPARSTMALLVDEIDTIFARFSDHCAVTGMAVYDPMGSPIRSNMTKAETLNYIRIGMDLVLKAQRGIQDFQTRDELEMIRVRTGTKEVFIAPHKLFTLLVVQEVGSDSFEPDADGDAKPTCECPDTCAPCECELEVDQRQIDKLLEDVTSQEIGVEDSDESWTRMDEASSEEEKEEETEKEEVDESRPVSPEK</sequence>
<evidence type="ECO:0000313" key="4">
    <source>
        <dbReference type="Proteomes" id="UP000079169"/>
    </source>
</evidence>
<evidence type="ECO:0000259" key="3">
    <source>
        <dbReference type="SMART" id="SM00960"/>
    </source>
</evidence>
<dbReference type="Gene3D" id="3.30.450.30">
    <property type="entry name" value="Dynein light chain 2a, cytoplasmic"/>
    <property type="match status" value="1"/>
</dbReference>